<keyword evidence="1" id="KW-1133">Transmembrane helix</keyword>
<proteinExistence type="predicted"/>
<evidence type="ECO:0000313" key="2">
    <source>
        <dbReference type="EMBL" id="MDI9858965.1"/>
    </source>
</evidence>
<evidence type="ECO:0008006" key="4">
    <source>
        <dbReference type="Google" id="ProtNLM"/>
    </source>
</evidence>
<comment type="caution">
    <text evidence="2">The sequence shown here is derived from an EMBL/GenBank/DDBJ whole genome shotgun (WGS) entry which is preliminary data.</text>
</comment>
<gene>
    <name evidence="2" type="ORF">QM524_07085</name>
</gene>
<sequence length="218" mass="24060">MKDKDKSKEKNKLIQLIAFILVAVVMLVILFRKNIISLLSKIPDKNSAINDFSKTLEESNSQFQKSMMGLVENIQNKLDNSTKQVINQNGSTIVLKGIGWKRTIAQEEITRGYVVRVHENDGIDSSYRYDPHNIENYGLATGIALHSATAGQECFIQVEGTAEIPNWGLPSNTLMFIGPMGVLTPTAPNQGLSQTAGNSISPDEININFSQPIILNND</sequence>
<evidence type="ECO:0000256" key="1">
    <source>
        <dbReference type="SAM" id="Phobius"/>
    </source>
</evidence>
<keyword evidence="1" id="KW-0812">Transmembrane</keyword>
<evidence type="ECO:0000313" key="3">
    <source>
        <dbReference type="Proteomes" id="UP001236507"/>
    </source>
</evidence>
<protein>
    <recommendedName>
        <fullName evidence="4">DUF881 domain-containing protein</fullName>
    </recommendedName>
</protein>
<dbReference type="EMBL" id="JASHIF010000005">
    <property type="protein sequence ID" value="MDI9858965.1"/>
    <property type="molecule type" value="Genomic_DNA"/>
</dbReference>
<dbReference type="Proteomes" id="UP001236507">
    <property type="component" value="Unassembled WGS sequence"/>
</dbReference>
<name>A0ABT6Y5X4_9BACT</name>
<accession>A0ABT6Y5X4</accession>
<feature type="transmembrane region" description="Helical" evidence="1">
    <location>
        <begin position="12"/>
        <end position="31"/>
    </location>
</feature>
<keyword evidence="3" id="KW-1185">Reference proteome</keyword>
<keyword evidence="1" id="KW-0472">Membrane</keyword>
<dbReference type="RefSeq" id="WP_283344039.1">
    <property type="nucleotide sequence ID" value="NZ_JASHIF010000005.1"/>
</dbReference>
<organism evidence="2 3">
    <name type="scientific">Flectobacillus roseus</name>
    <dbReference type="NCBI Taxonomy" id="502259"/>
    <lineage>
        <taxon>Bacteria</taxon>
        <taxon>Pseudomonadati</taxon>
        <taxon>Bacteroidota</taxon>
        <taxon>Cytophagia</taxon>
        <taxon>Cytophagales</taxon>
        <taxon>Flectobacillaceae</taxon>
        <taxon>Flectobacillus</taxon>
    </lineage>
</organism>
<reference evidence="2 3" key="1">
    <citation type="submission" date="2023-05" db="EMBL/GenBank/DDBJ databases">
        <title>Novel species of genus Flectobacillus isolated from stream in China.</title>
        <authorList>
            <person name="Lu H."/>
        </authorList>
    </citation>
    <scope>NUCLEOTIDE SEQUENCE [LARGE SCALE GENOMIC DNA]</scope>
    <source>
        <strain evidence="2 3">KCTC 42575</strain>
    </source>
</reference>